<dbReference type="OMA" id="WVDEDAI"/>
<comment type="caution">
    <text evidence="2">The sequence shown here is derived from an EMBL/GenBank/DDBJ whole genome shotgun (WGS) entry which is preliminary data.</text>
</comment>
<dbReference type="AlphaFoldDB" id="A0A2T4H9L1"/>
<dbReference type="Proteomes" id="UP000241587">
    <property type="component" value="Unassembled WGS sequence"/>
</dbReference>
<feature type="compositionally biased region" description="Basic and acidic residues" evidence="1">
    <location>
        <begin position="145"/>
        <end position="158"/>
    </location>
</feature>
<keyword evidence="3" id="KW-1185">Reference proteome</keyword>
<protein>
    <submittedName>
        <fullName evidence="2">Uncharacterized protein</fullName>
    </submittedName>
</protein>
<evidence type="ECO:0000256" key="1">
    <source>
        <dbReference type="SAM" id="MobiDB-lite"/>
    </source>
</evidence>
<accession>A0A2T4H9L1</accession>
<name>A0A2T4H9L1_FUSCU</name>
<evidence type="ECO:0000313" key="2">
    <source>
        <dbReference type="EMBL" id="PTD12492.1"/>
    </source>
</evidence>
<dbReference type="OrthoDB" id="10317892at2759"/>
<evidence type="ECO:0000313" key="3">
    <source>
        <dbReference type="Proteomes" id="UP000241587"/>
    </source>
</evidence>
<organism evidence="2 3">
    <name type="scientific">Fusarium culmorum</name>
    <dbReference type="NCBI Taxonomy" id="5516"/>
    <lineage>
        <taxon>Eukaryota</taxon>
        <taxon>Fungi</taxon>
        <taxon>Dikarya</taxon>
        <taxon>Ascomycota</taxon>
        <taxon>Pezizomycotina</taxon>
        <taxon>Sordariomycetes</taxon>
        <taxon>Hypocreomycetidae</taxon>
        <taxon>Hypocreales</taxon>
        <taxon>Nectriaceae</taxon>
        <taxon>Fusarium</taxon>
    </lineage>
</organism>
<dbReference type="EMBL" id="PVEM01000001">
    <property type="protein sequence ID" value="PTD12492.1"/>
    <property type="molecule type" value="Genomic_DNA"/>
</dbReference>
<sequence length="158" mass="17154">MAGLGSAGSFGSQNRDIPVAWVDCDFAKKRKAFNAQAPDEEGMGPIGMYSRRWMEEVWWVDEDAIVTDSIYTPCSPWISCQHNNNGHSHGISCNARPWPLTAAATATVPENQSGQVVSSNCSAVCGDTGPAQSDPSPYLSHCRPLRREPKAEEKVSID</sequence>
<feature type="region of interest" description="Disordered" evidence="1">
    <location>
        <begin position="126"/>
        <end position="158"/>
    </location>
</feature>
<reference evidence="2 3" key="1">
    <citation type="submission" date="2018-02" db="EMBL/GenBank/DDBJ databases">
        <title>Fusarium culmorum secondary metabolites in fungal-bacterial-plant interactions.</title>
        <authorList>
            <person name="Schmidt R."/>
        </authorList>
    </citation>
    <scope>NUCLEOTIDE SEQUENCE [LARGE SCALE GENOMIC DNA]</scope>
    <source>
        <strain evidence="2 3">PV</strain>
    </source>
</reference>
<proteinExistence type="predicted"/>
<gene>
    <name evidence="2" type="ORF">FCULG_00005024</name>
</gene>